<evidence type="ECO:0000256" key="11">
    <source>
        <dbReference type="SAM" id="SignalP"/>
    </source>
</evidence>
<evidence type="ECO:0000256" key="5">
    <source>
        <dbReference type="ARBA" id="ARBA00022692"/>
    </source>
</evidence>
<accession>A0ABN1KH18</accession>
<sequence length="362" mass="38152">MQKISLMTLAGAAALAAGAAHADSTVTLYGLIDVNVTRYMAGSKSGADDNWMVNDGVVNGLNGSRWGIKTIEDLGGGLKANVVAEAGLNADTGTLGQGGLAFGRQVYVGLSDAKLGEIRVGRQYILEDSVMWQSDPFGNALSLNPGTAVTNKGKSLPFWLNAPRANNIVQYRTPDFSGFSMQFQIAPGEGTADRFHGIGGVYQAGAVYAGVSYEWNKPRNGGDDKSNESLTIAANYNFGPVKLLGGVQRNRNLTTTSGNGAFTGTNLTVATDTSFVAHDTDNYTVGFEAPVGNWTFGGNYSNVKYKNDGGSVSATLGKAGLGVRYGFSKMTFLYASASMSTGDLKDYISQERTVQLGLRKAF</sequence>
<dbReference type="EMBL" id="BAAAEW010000042">
    <property type="protein sequence ID" value="GAA0766158.1"/>
    <property type="molecule type" value="Genomic_DNA"/>
</dbReference>
<keyword evidence="10" id="KW-0998">Cell outer membrane</keyword>
<evidence type="ECO:0000256" key="3">
    <source>
        <dbReference type="ARBA" id="ARBA00022448"/>
    </source>
</evidence>
<dbReference type="CDD" id="cd00342">
    <property type="entry name" value="gram_neg_porins"/>
    <property type="match status" value="1"/>
</dbReference>
<evidence type="ECO:0000256" key="2">
    <source>
        <dbReference type="ARBA" id="ARBA00011233"/>
    </source>
</evidence>
<evidence type="ECO:0000259" key="12">
    <source>
        <dbReference type="Pfam" id="PF13609"/>
    </source>
</evidence>
<comment type="subcellular location">
    <subcellularLocation>
        <location evidence="1">Cell outer membrane</location>
        <topology evidence="1">Multi-pass membrane protein</topology>
    </subcellularLocation>
</comment>
<proteinExistence type="predicted"/>
<feature type="chain" id="PRO_5045083541" evidence="11">
    <location>
        <begin position="23"/>
        <end position="362"/>
    </location>
</feature>
<dbReference type="Proteomes" id="UP001500279">
    <property type="component" value="Unassembled WGS sequence"/>
</dbReference>
<keyword evidence="6 11" id="KW-0732">Signal</keyword>
<dbReference type="InterPro" id="IPR050298">
    <property type="entry name" value="Gram-neg_bact_OMP"/>
</dbReference>
<keyword evidence="3" id="KW-0813">Transport</keyword>
<keyword evidence="4" id="KW-1134">Transmembrane beta strand</keyword>
<evidence type="ECO:0000256" key="8">
    <source>
        <dbReference type="ARBA" id="ARBA00023114"/>
    </source>
</evidence>
<dbReference type="InterPro" id="IPR033900">
    <property type="entry name" value="Gram_neg_porin_domain"/>
</dbReference>
<protein>
    <submittedName>
        <fullName evidence="13">Porin</fullName>
    </submittedName>
</protein>
<comment type="caution">
    <text evidence="13">The sequence shown here is derived from an EMBL/GenBank/DDBJ whole genome shotgun (WGS) entry which is preliminary data.</text>
</comment>
<comment type="subunit">
    <text evidence="2">Homotrimer.</text>
</comment>
<evidence type="ECO:0000256" key="10">
    <source>
        <dbReference type="ARBA" id="ARBA00023237"/>
    </source>
</evidence>
<keyword evidence="5" id="KW-0812">Transmembrane</keyword>
<keyword evidence="8" id="KW-0626">Porin</keyword>
<evidence type="ECO:0000256" key="6">
    <source>
        <dbReference type="ARBA" id="ARBA00022729"/>
    </source>
</evidence>
<evidence type="ECO:0000256" key="7">
    <source>
        <dbReference type="ARBA" id="ARBA00023065"/>
    </source>
</evidence>
<dbReference type="Pfam" id="PF13609">
    <property type="entry name" value="Porin_4"/>
    <property type="match status" value="1"/>
</dbReference>
<feature type="signal peptide" evidence="11">
    <location>
        <begin position="1"/>
        <end position="22"/>
    </location>
</feature>
<keyword evidence="7" id="KW-0406">Ion transport</keyword>
<evidence type="ECO:0000313" key="13">
    <source>
        <dbReference type="EMBL" id="GAA0766158.1"/>
    </source>
</evidence>
<dbReference type="PANTHER" id="PTHR34501:SF9">
    <property type="entry name" value="MAJOR OUTER MEMBRANE PROTEIN P.IA"/>
    <property type="match status" value="1"/>
</dbReference>
<keyword evidence="9" id="KW-0472">Membrane</keyword>
<organism evidence="13 14">
    <name type="scientific">Ideonella azotifigens</name>
    <dbReference type="NCBI Taxonomy" id="513160"/>
    <lineage>
        <taxon>Bacteria</taxon>
        <taxon>Pseudomonadati</taxon>
        <taxon>Pseudomonadota</taxon>
        <taxon>Betaproteobacteria</taxon>
        <taxon>Burkholderiales</taxon>
        <taxon>Sphaerotilaceae</taxon>
        <taxon>Ideonella</taxon>
    </lineage>
</organism>
<evidence type="ECO:0000256" key="9">
    <source>
        <dbReference type="ARBA" id="ARBA00023136"/>
    </source>
</evidence>
<reference evidence="13 14" key="1">
    <citation type="journal article" date="2019" name="Int. J. Syst. Evol. Microbiol.">
        <title>The Global Catalogue of Microorganisms (GCM) 10K type strain sequencing project: providing services to taxonomists for standard genome sequencing and annotation.</title>
        <authorList>
            <consortium name="The Broad Institute Genomics Platform"/>
            <consortium name="The Broad Institute Genome Sequencing Center for Infectious Disease"/>
            <person name="Wu L."/>
            <person name="Ma J."/>
        </authorList>
    </citation>
    <scope>NUCLEOTIDE SEQUENCE [LARGE SCALE GENOMIC DNA]</scope>
    <source>
        <strain evidence="13 14">JCM 15503</strain>
    </source>
</reference>
<evidence type="ECO:0000313" key="14">
    <source>
        <dbReference type="Proteomes" id="UP001500279"/>
    </source>
</evidence>
<evidence type="ECO:0000256" key="4">
    <source>
        <dbReference type="ARBA" id="ARBA00022452"/>
    </source>
</evidence>
<dbReference type="InterPro" id="IPR023614">
    <property type="entry name" value="Porin_dom_sf"/>
</dbReference>
<dbReference type="PANTHER" id="PTHR34501">
    <property type="entry name" value="PROTEIN YDDL-RELATED"/>
    <property type="match status" value="1"/>
</dbReference>
<dbReference type="RefSeq" id="WP_141288189.1">
    <property type="nucleotide sequence ID" value="NZ_BAAAEW010000042.1"/>
</dbReference>
<dbReference type="SUPFAM" id="SSF56935">
    <property type="entry name" value="Porins"/>
    <property type="match status" value="1"/>
</dbReference>
<feature type="domain" description="Porin" evidence="12">
    <location>
        <begin position="12"/>
        <end position="341"/>
    </location>
</feature>
<dbReference type="Gene3D" id="2.40.160.10">
    <property type="entry name" value="Porin"/>
    <property type="match status" value="1"/>
</dbReference>
<name>A0ABN1KH18_9BURK</name>
<gene>
    <name evidence="13" type="ORF">GCM10009107_54010</name>
</gene>
<keyword evidence="14" id="KW-1185">Reference proteome</keyword>
<evidence type="ECO:0000256" key="1">
    <source>
        <dbReference type="ARBA" id="ARBA00004571"/>
    </source>
</evidence>